<evidence type="ECO:0000256" key="1">
    <source>
        <dbReference type="ARBA" id="ARBA00009249"/>
    </source>
</evidence>
<dbReference type="OrthoDB" id="9810at2157"/>
<dbReference type="EMBL" id="CP003378">
    <property type="protein sequence ID" value="AFZ70703.1"/>
    <property type="molecule type" value="Genomic_DNA"/>
</dbReference>
<comment type="function">
    <text evidence="3">The glycine cleavage system catalyzes the degradation of glycine. The H protein shuttles the methylamine group of glycine from the P protein to the T protein.</text>
</comment>
<dbReference type="PROSITE" id="PS50968">
    <property type="entry name" value="BIOTINYL_LIPOYL"/>
    <property type="match status" value="1"/>
</dbReference>
<gene>
    <name evidence="3" type="primary">gcvH</name>
    <name evidence="6" type="ordered locus">Calag_0980</name>
</gene>
<dbReference type="RefSeq" id="WP_015232600.1">
    <property type="nucleotide sequence ID" value="NC_019791.1"/>
</dbReference>
<protein>
    <recommendedName>
        <fullName evidence="3">Probable glycine cleavage system H protein</fullName>
    </recommendedName>
</protein>
<dbReference type="InParanoid" id="L0A9Y0"/>
<keyword evidence="7" id="KW-1185">Reference proteome</keyword>
<dbReference type="InterPro" id="IPR000089">
    <property type="entry name" value="Biotin_lipoyl"/>
</dbReference>
<sequence>MSRYQVKVGNQNVIIDDSLLYTKSDEWVKFEGDKIRIGITDYAQKQLKDIVGVDLPKKGSNINKNGTLAVLESVKATAEVYSPIEGKVLDVNERLLDEPELINKEPYDNGWIALIEAKSIDKNEFLDHKSYVDDIAKRK</sequence>
<organism evidence="6 7">
    <name type="scientific">Caldisphaera lagunensis (strain DSM 15908 / JCM 11604 / ANMR 0165 / IC-154)</name>
    <dbReference type="NCBI Taxonomy" id="1056495"/>
    <lineage>
        <taxon>Archaea</taxon>
        <taxon>Thermoproteota</taxon>
        <taxon>Thermoprotei</taxon>
        <taxon>Acidilobales</taxon>
        <taxon>Caldisphaeraceae</taxon>
        <taxon>Caldisphaera</taxon>
    </lineage>
</organism>
<dbReference type="GO" id="GO:0009249">
    <property type="term" value="P:protein lipoylation"/>
    <property type="evidence" value="ECO:0007669"/>
    <property type="project" value="TreeGrafter"/>
</dbReference>
<reference evidence="7" key="1">
    <citation type="submission" date="2012-03" db="EMBL/GenBank/DDBJ databases">
        <title>Complete genome of Caldisphaera lagunensis DSM 15908.</title>
        <authorList>
            <person name="Lucas S."/>
            <person name="Copeland A."/>
            <person name="Lapidus A."/>
            <person name="Glavina del Rio T."/>
            <person name="Dalin E."/>
            <person name="Tice H."/>
            <person name="Bruce D."/>
            <person name="Goodwin L."/>
            <person name="Pitluck S."/>
            <person name="Peters L."/>
            <person name="Mikhailova N."/>
            <person name="Teshima H."/>
            <person name="Kyrpides N."/>
            <person name="Mavromatis K."/>
            <person name="Ivanova N."/>
            <person name="Brettin T."/>
            <person name="Detter J.C."/>
            <person name="Han C."/>
            <person name="Larimer F."/>
            <person name="Land M."/>
            <person name="Hauser L."/>
            <person name="Markowitz V."/>
            <person name="Cheng J.-F."/>
            <person name="Hugenholtz P."/>
            <person name="Woyke T."/>
            <person name="Wu D."/>
            <person name="Spring S."/>
            <person name="Schroeder M."/>
            <person name="Brambilla E."/>
            <person name="Klenk H.-P."/>
            <person name="Eisen J.A."/>
        </authorList>
    </citation>
    <scope>NUCLEOTIDE SEQUENCE [LARGE SCALE GENOMIC DNA]</scope>
    <source>
        <strain evidence="7">DSM 15908 / JCM 11604 / IC-154</strain>
    </source>
</reference>
<name>L0A9Y0_CALLD</name>
<dbReference type="NCBIfam" id="NF002270">
    <property type="entry name" value="PRK01202.1"/>
    <property type="match status" value="1"/>
</dbReference>
<dbReference type="eggNOG" id="arCOG01303">
    <property type="taxonomic scope" value="Archaea"/>
</dbReference>
<evidence type="ECO:0000256" key="3">
    <source>
        <dbReference type="HAMAP-Rule" id="MF_00272"/>
    </source>
</evidence>
<dbReference type="STRING" id="1056495.Calag_0980"/>
<feature type="domain" description="Lipoyl-binding" evidence="5">
    <location>
        <begin position="34"/>
        <end position="116"/>
    </location>
</feature>
<dbReference type="AlphaFoldDB" id="L0A9Y0"/>
<dbReference type="FunCoup" id="L0A9Y0">
    <property type="interactions" value="141"/>
</dbReference>
<dbReference type="KEGG" id="clg:Calag_0980"/>
<dbReference type="Proteomes" id="UP000010469">
    <property type="component" value="Chromosome"/>
</dbReference>
<keyword evidence="2 3" id="KW-0450">Lipoyl</keyword>
<comment type="subunit">
    <text evidence="3">The glycine cleavage system is composed of four proteins: P, T, L and H.</text>
</comment>
<dbReference type="SUPFAM" id="SSF51230">
    <property type="entry name" value="Single hybrid motif"/>
    <property type="match status" value="1"/>
</dbReference>
<dbReference type="HOGENOM" id="CLU_097408_2_2_2"/>
<dbReference type="HAMAP" id="MF_00272">
    <property type="entry name" value="GcvH"/>
    <property type="match status" value="1"/>
</dbReference>
<dbReference type="InterPro" id="IPR033753">
    <property type="entry name" value="GCV_H/Fam206"/>
</dbReference>
<accession>L0A9Y0</accession>
<evidence type="ECO:0000313" key="7">
    <source>
        <dbReference type="Proteomes" id="UP000010469"/>
    </source>
</evidence>
<feature type="modified residue" description="N6-lipoyllysine" evidence="3 4">
    <location>
        <position position="75"/>
    </location>
</feature>
<dbReference type="Gene3D" id="2.40.50.100">
    <property type="match status" value="1"/>
</dbReference>
<dbReference type="PANTHER" id="PTHR11715">
    <property type="entry name" value="GLYCINE CLEAVAGE SYSTEM H PROTEIN"/>
    <property type="match status" value="1"/>
</dbReference>
<dbReference type="InterPro" id="IPR003016">
    <property type="entry name" value="2-oxoA_DH_lipoyl-BS"/>
</dbReference>
<evidence type="ECO:0000259" key="5">
    <source>
        <dbReference type="PROSITE" id="PS50968"/>
    </source>
</evidence>
<comment type="cofactor">
    <cofactor evidence="3">
        <name>(R)-lipoate</name>
        <dbReference type="ChEBI" id="CHEBI:83088"/>
    </cofactor>
    <text evidence="3">Binds 1 lipoyl cofactor covalently.</text>
</comment>
<dbReference type="Pfam" id="PF01597">
    <property type="entry name" value="GCV_H"/>
    <property type="match status" value="1"/>
</dbReference>
<dbReference type="InterPro" id="IPR002930">
    <property type="entry name" value="GCV_H"/>
</dbReference>
<dbReference type="CDD" id="cd06848">
    <property type="entry name" value="GCS_H"/>
    <property type="match status" value="1"/>
</dbReference>
<comment type="similarity">
    <text evidence="1 3">Belongs to the GcvH family.</text>
</comment>
<dbReference type="GO" id="GO:0005737">
    <property type="term" value="C:cytoplasm"/>
    <property type="evidence" value="ECO:0007669"/>
    <property type="project" value="TreeGrafter"/>
</dbReference>
<evidence type="ECO:0000256" key="2">
    <source>
        <dbReference type="ARBA" id="ARBA00022823"/>
    </source>
</evidence>
<dbReference type="GeneID" id="14212240"/>
<dbReference type="GO" id="GO:0019464">
    <property type="term" value="P:glycine decarboxylation via glycine cleavage system"/>
    <property type="evidence" value="ECO:0007669"/>
    <property type="project" value="UniProtKB-UniRule"/>
</dbReference>
<evidence type="ECO:0000256" key="4">
    <source>
        <dbReference type="PIRSR" id="PIRSR617453-50"/>
    </source>
</evidence>
<proteinExistence type="inferred from homology"/>
<dbReference type="PANTHER" id="PTHR11715:SF3">
    <property type="entry name" value="GLYCINE CLEAVAGE SYSTEM H PROTEIN-RELATED"/>
    <property type="match status" value="1"/>
</dbReference>
<dbReference type="InterPro" id="IPR011053">
    <property type="entry name" value="Single_hybrid_motif"/>
</dbReference>
<evidence type="ECO:0000313" key="6">
    <source>
        <dbReference type="EMBL" id="AFZ70703.1"/>
    </source>
</evidence>
<dbReference type="InterPro" id="IPR017453">
    <property type="entry name" value="GCV_H_sub"/>
</dbReference>
<dbReference type="NCBIfam" id="TIGR00527">
    <property type="entry name" value="gcvH"/>
    <property type="match status" value="1"/>
</dbReference>
<dbReference type="GO" id="GO:0005960">
    <property type="term" value="C:glycine cleavage complex"/>
    <property type="evidence" value="ECO:0007669"/>
    <property type="project" value="InterPro"/>
</dbReference>
<dbReference type="PROSITE" id="PS00189">
    <property type="entry name" value="LIPOYL"/>
    <property type="match status" value="1"/>
</dbReference>